<organism evidence="5 6">
    <name type="scientific">Sphingomonas colocasiae</name>
    <dbReference type="NCBI Taxonomy" id="1848973"/>
    <lineage>
        <taxon>Bacteria</taxon>
        <taxon>Pseudomonadati</taxon>
        <taxon>Pseudomonadota</taxon>
        <taxon>Alphaproteobacteria</taxon>
        <taxon>Sphingomonadales</taxon>
        <taxon>Sphingomonadaceae</taxon>
        <taxon>Sphingomonas</taxon>
    </lineage>
</organism>
<dbReference type="Gene3D" id="3.20.20.70">
    <property type="entry name" value="Aldolase class I"/>
    <property type="match status" value="1"/>
</dbReference>
<dbReference type="RefSeq" id="WP_222989101.1">
    <property type="nucleotide sequence ID" value="NZ_JAINVV010000004.1"/>
</dbReference>
<proteinExistence type="predicted"/>
<keyword evidence="3" id="KW-0479">Metal-binding</keyword>
<comment type="caution">
    <text evidence="5">The sequence shown here is derived from an EMBL/GenBank/DDBJ whole genome shotgun (WGS) entry which is preliminary data.</text>
</comment>
<dbReference type="PANTHER" id="PTHR37418">
    <property type="entry name" value="3-KETO-5-AMINOHEXANOATE CLEAVAGE ENZYME-RELATED"/>
    <property type="match status" value="1"/>
</dbReference>
<evidence type="ECO:0000256" key="1">
    <source>
        <dbReference type="ARBA" id="ARBA00001947"/>
    </source>
</evidence>
<sequence>MSGNKTILTCAVTGGAPFNPRHPSMPITPKQIADACIEAASAGASIVHIHVRDPETGQGNRDRAHFREVVDRVRQTGTDIVLNLTCGMGAYFLPDPEREGHMLPGSDVVGVDERVAHVEELLPEIATLDIVTNNQVEGPTEYIYFSPTHTLRAMAKRFQAAGVKPELEVFGAGDILFGNTLVEEGLIDGPPMMQMVLGVQWAAPHGVDTILYQRGLMTPGTHWGAFGIGREQMPMLAQTLLLGGNIRVGLEDNLYMSRGVWATNGQLVERAYSIVNAIGGYSVATPAETREILKLRQPG</sequence>
<dbReference type="Proteomes" id="UP000706039">
    <property type="component" value="Unassembled WGS sequence"/>
</dbReference>
<reference evidence="5 6" key="1">
    <citation type="submission" date="2021-08" db="EMBL/GenBank/DDBJ databases">
        <authorList>
            <person name="Tuo L."/>
        </authorList>
    </citation>
    <scope>NUCLEOTIDE SEQUENCE [LARGE SCALE GENOMIC DNA]</scope>
    <source>
        <strain evidence="5 6">JCM 31229</strain>
    </source>
</reference>
<evidence type="ECO:0000256" key="3">
    <source>
        <dbReference type="ARBA" id="ARBA00022723"/>
    </source>
</evidence>
<gene>
    <name evidence="5" type="ORF">K7G82_06735</name>
</gene>
<dbReference type="InterPro" id="IPR013785">
    <property type="entry name" value="Aldolase_TIM"/>
</dbReference>
<accession>A0ABS7PKZ6</accession>
<protein>
    <submittedName>
        <fullName evidence="5">3-keto-5-aminohexanoate cleavage protein</fullName>
    </submittedName>
</protein>
<comment type="cofactor">
    <cofactor evidence="1">
        <name>Zn(2+)</name>
        <dbReference type="ChEBI" id="CHEBI:29105"/>
    </cofactor>
</comment>
<evidence type="ECO:0000256" key="2">
    <source>
        <dbReference type="ARBA" id="ARBA00022679"/>
    </source>
</evidence>
<dbReference type="Pfam" id="PF05853">
    <property type="entry name" value="BKACE"/>
    <property type="match status" value="1"/>
</dbReference>
<name>A0ABS7PKZ6_9SPHN</name>
<dbReference type="InterPro" id="IPR008567">
    <property type="entry name" value="BKACE"/>
</dbReference>
<keyword evidence="6" id="KW-1185">Reference proteome</keyword>
<evidence type="ECO:0000313" key="6">
    <source>
        <dbReference type="Proteomes" id="UP000706039"/>
    </source>
</evidence>
<evidence type="ECO:0000256" key="4">
    <source>
        <dbReference type="ARBA" id="ARBA00022833"/>
    </source>
</evidence>
<keyword evidence="4" id="KW-0862">Zinc</keyword>
<dbReference type="EMBL" id="JAINVV010000004">
    <property type="protein sequence ID" value="MBY8821980.1"/>
    <property type="molecule type" value="Genomic_DNA"/>
</dbReference>
<evidence type="ECO:0000313" key="5">
    <source>
        <dbReference type="EMBL" id="MBY8821980.1"/>
    </source>
</evidence>
<dbReference type="PANTHER" id="PTHR37418:SF2">
    <property type="entry name" value="3-KETO-5-AMINOHEXANOATE CLEAVAGE ENZYME"/>
    <property type="match status" value="1"/>
</dbReference>
<keyword evidence="2" id="KW-0808">Transferase</keyword>